<gene>
    <name evidence="2" type="ORF">MTBBW1_300104</name>
</gene>
<sequence length="195" mass="22075">MRYLLVILIFFTLNILYLVDQVRSEQENRLFLVKIISINKKNNTMLLEQLRSINRNEENNDKEDNDKEDNSGKKENKAKEGEKFSDNIDQLPLLIYSCDNIPGNLEGGEIIRIWGYIDNDYYQSAKDNNGDAATLQLHDISGAFYANTKNIDLLHGKITGASYGNTPDPTGVRRRLQGRPGSSSMFRGGGMRGKP</sequence>
<evidence type="ECO:0000313" key="3">
    <source>
        <dbReference type="Proteomes" id="UP000191931"/>
    </source>
</evidence>
<name>A0A1W1HG31_9BACT</name>
<organism evidence="2 3">
    <name type="scientific">Desulfamplus magnetovallimortis</name>
    <dbReference type="NCBI Taxonomy" id="1246637"/>
    <lineage>
        <taxon>Bacteria</taxon>
        <taxon>Pseudomonadati</taxon>
        <taxon>Thermodesulfobacteriota</taxon>
        <taxon>Desulfobacteria</taxon>
        <taxon>Desulfobacterales</taxon>
        <taxon>Desulfobacteraceae</taxon>
        <taxon>Desulfamplus</taxon>
    </lineage>
</organism>
<accession>A0A1W1HG31</accession>
<dbReference type="RefSeq" id="WP_080800098.1">
    <property type="nucleotide sequence ID" value="NZ_LT828541.1"/>
</dbReference>
<feature type="region of interest" description="Disordered" evidence="1">
    <location>
        <begin position="164"/>
        <end position="195"/>
    </location>
</feature>
<dbReference type="STRING" id="1246637.MTBBW1_300104"/>
<protein>
    <submittedName>
        <fullName evidence="2">Uncharacterized protein</fullName>
    </submittedName>
</protein>
<dbReference type="AlphaFoldDB" id="A0A1W1HG31"/>
<evidence type="ECO:0000313" key="2">
    <source>
        <dbReference type="EMBL" id="SLM31373.1"/>
    </source>
</evidence>
<dbReference type="Proteomes" id="UP000191931">
    <property type="component" value="Unassembled WGS sequence"/>
</dbReference>
<proteinExistence type="predicted"/>
<evidence type="ECO:0000256" key="1">
    <source>
        <dbReference type="SAM" id="MobiDB-lite"/>
    </source>
</evidence>
<dbReference type="EMBL" id="FWEV01000224">
    <property type="protein sequence ID" value="SLM31373.1"/>
    <property type="molecule type" value="Genomic_DNA"/>
</dbReference>
<keyword evidence="3" id="KW-1185">Reference proteome</keyword>
<reference evidence="2 3" key="1">
    <citation type="submission" date="2017-03" db="EMBL/GenBank/DDBJ databases">
        <authorList>
            <person name="Afonso C.L."/>
            <person name="Miller P.J."/>
            <person name="Scott M.A."/>
            <person name="Spackman E."/>
            <person name="Goraichik I."/>
            <person name="Dimitrov K.M."/>
            <person name="Suarez D.L."/>
            <person name="Swayne D.E."/>
        </authorList>
    </citation>
    <scope>NUCLEOTIDE SEQUENCE [LARGE SCALE GENOMIC DNA]</scope>
    <source>
        <strain evidence="2">PRJEB14757</strain>
    </source>
</reference>
<feature type="region of interest" description="Disordered" evidence="1">
    <location>
        <begin position="56"/>
        <end position="82"/>
    </location>
</feature>